<gene>
    <name evidence="2" type="ORF">Terrestrivirus4_16</name>
</gene>
<proteinExistence type="predicted"/>
<feature type="transmembrane region" description="Helical" evidence="1">
    <location>
        <begin position="168"/>
        <end position="188"/>
    </location>
</feature>
<feature type="transmembrane region" description="Helical" evidence="1">
    <location>
        <begin position="79"/>
        <end position="96"/>
    </location>
</feature>
<reference evidence="2" key="1">
    <citation type="submission" date="2018-10" db="EMBL/GenBank/DDBJ databases">
        <title>Hidden diversity of soil giant viruses.</title>
        <authorList>
            <person name="Schulz F."/>
            <person name="Alteio L."/>
            <person name="Goudeau D."/>
            <person name="Ryan E.M."/>
            <person name="Malmstrom R.R."/>
            <person name="Blanchard J."/>
            <person name="Woyke T."/>
        </authorList>
    </citation>
    <scope>NUCLEOTIDE SEQUENCE</scope>
    <source>
        <strain evidence="2">TEV1</strain>
    </source>
</reference>
<evidence type="ECO:0000256" key="1">
    <source>
        <dbReference type="SAM" id="Phobius"/>
    </source>
</evidence>
<keyword evidence="1" id="KW-1133">Transmembrane helix</keyword>
<accession>A0A3G4ZMA1</accession>
<dbReference type="EMBL" id="MK071982">
    <property type="protein sequence ID" value="AYV75968.1"/>
    <property type="molecule type" value="Genomic_DNA"/>
</dbReference>
<keyword evidence="1" id="KW-0812">Transmembrane</keyword>
<organism evidence="2">
    <name type="scientific">Terrestrivirus sp</name>
    <dbReference type="NCBI Taxonomy" id="2487775"/>
    <lineage>
        <taxon>Viruses</taxon>
        <taxon>Varidnaviria</taxon>
        <taxon>Bamfordvirae</taxon>
        <taxon>Nucleocytoviricota</taxon>
        <taxon>Megaviricetes</taxon>
        <taxon>Imitervirales</taxon>
        <taxon>Mimiviridae</taxon>
        <taxon>Klosneuvirinae</taxon>
    </lineage>
</organism>
<protein>
    <submittedName>
        <fullName evidence="2">Uncharacterized protein</fullName>
    </submittedName>
</protein>
<feature type="transmembrane region" description="Helical" evidence="1">
    <location>
        <begin position="41"/>
        <end position="58"/>
    </location>
</feature>
<evidence type="ECO:0000313" key="2">
    <source>
        <dbReference type="EMBL" id="AYV75968.1"/>
    </source>
</evidence>
<sequence>MTSLSETEYNEYINLKNNKIKKEDIHNINNMTNMNSSDSTALLKSMLFFYIIIASNYTENLYSKQLRTFFNENRFAQHLIGLIMMFTFIMIIGGITEIDKGILYSLIGYIWFLFTTKLDIHWNIIIILLLLFGFIYESKLSQKKEAIISDLVLSDDEKIKLVNEQQQYEFYILIAIISITVIGSFLYINKKGVQYGGGFDVMQFMFY</sequence>
<keyword evidence="1" id="KW-0472">Membrane</keyword>
<name>A0A3G4ZMA1_9VIRU</name>
<feature type="transmembrane region" description="Helical" evidence="1">
    <location>
        <begin position="102"/>
        <end position="135"/>
    </location>
</feature>